<gene>
    <name evidence="31" type="ORF">NNL38_01080</name>
</gene>
<protein>
    <recommendedName>
        <fullName evidence="7">Penicillin-binding protein 1A</fullName>
        <ecNumber evidence="25">2.4.99.28</ecNumber>
        <ecNumber evidence="6">3.4.16.4</ecNumber>
    </recommendedName>
</protein>
<dbReference type="InterPro" id="IPR023346">
    <property type="entry name" value="Lysozyme-like_dom_sf"/>
</dbReference>
<keyword evidence="8" id="KW-1003">Cell membrane</keyword>
<keyword evidence="13" id="KW-0808">Transferase</keyword>
<dbReference type="PANTHER" id="PTHR32282:SF27">
    <property type="entry name" value="PENICILLIN-BINDING PROTEIN 1A"/>
    <property type="match status" value="1"/>
</dbReference>
<comment type="similarity">
    <text evidence="4">In the C-terminal section; belongs to the transpeptidase family.</text>
</comment>
<accession>A0ABY5GFB3</accession>
<keyword evidence="12" id="KW-0328">Glycosyltransferase</keyword>
<evidence type="ECO:0000256" key="16">
    <source>
        <dbReference type="ARBA" id="ARBA00022960"/>
    </source>
</evidence>
<dbReference type="Gene3D" id="1.10.3810.10">
    <property type="entry name" value="Biosynthetic peptidoglycan transglycosylase-like"/>
    <property type="match status" value="1"/>
</dbReference>
<dbReference type="InterPro" id="IPR001264">
    <property type="entry name" value="Glyco_trans_51"/>
</dbReference>
<dbReference type="EC" id="3.4.16.4" evidence="6"/>
<keyword evidence="10" id="KW-0121">Carboxypeptidase</keyword>
<feature type="domain" description="Penicillin-binding protein transpeptidase" evidence="28">
    <location>
        <begin position="428"/>
        <end position="717"/>
    </location>
</feature>
<evidence type="ECO:0000259" key="28">
    <source>
        <dbReference type="Pfam" id="PF00905"/>
    </source>
</evidence>
<evidence type="ECO:0000256" key="5">
    <source>
        <dbReference type="ARBA" id="ARBA00007739"/>
    </source>
</evidence>
<evidence type="ECO:0000256" key="21">
    <source>
        <dbReference type="ARBA" id="ARBA00023251"/>
    </source>
</evidence>
<dbReference type="Proteomes" id="UP001057998">
    <property type="component" value="Chromosome 1"/>
</dbReference>
<evidence type="ECO:0000256" key="3">
    <source>
        <dbReference type="ARBA" id="ARBA00004752"/>
    </source>
</evidence>
<evidence type="ECO:0000256" key="19">
    <source>
        <dbReference type="ARBA" id="ARBA00022989"/>
    </source>
</evidence>
<keyword evidence="20" id="KW-0472">Membrane</keyword>
<comment type="catalytic activity">
    <reaction evidence="26">
        <text>[GlcNAc-(1-&gt;4)-Mur2Ac(oyl-L-Ala-gamma-D-Glu-L-Lys-D-Ala-D-Ala)](n)-di-trans,octa-cis-undecaprenyl diphosphate + beta-D-GlcNAc-(1-&gt;4)-Mur2Ac(oyl-L-Ala-gamma-D-Glu-L-Lys-D-Ala-D-Ala)-di-trans,octa-cis-undecaprenyl diphosphate = [GlcNAc-(1-&gt;4)-Mur2Ac(oyl-L-Ala-gamma-D-Glu-L-Lys-D-Ala-D-Ala)](n+1)-di-trans,octa-cis-undecaprenyl diphosphate + di-trans,octa-cis-undecaprenyl diphosphate + H(+)</text>
        <dbReference type="Rhea" id="RHEA:23708"/>
        <dbReference type="Rhea" id="RHEA-COMP:9602"/>
        <dbReference type="Rhea" id="RHEA-COMP:9603"/>
        <dbReference type="ChEBI" id="CHEBI:15378"/>
        <dbReference type="ChEBI" id="CHEBI:58405"/>
        <dbReference type="ChEBI" id="CHEBI:60033"/>
        <dbReference type="ChEBI" id="CHEBI:78435"/>
        <dbReference type="EC" id="2.4.99.28"/>
    </reaction>
</comment>
<evidence type="ECO:0000256" key="12">
    <source>
        <dbReference type="ARBA" id="ARBA00022676"/>
    </source>
</evidence>
<keyword evidence="21" id="KW-0046">Antibiotic resistance</keyword>
<evidence type="ECO:0000256" key="6">
    <source>
        <dbReference type="ARBA" id="ARBA00012448"/>
    </source>
</evidence>
<organism evidence="31 32">
    <name type="scientific">Photobacterium atrarenae</name>
    <dbReference type="NCBI Taxonomy" id="865757"/>
    <lineage>
        <taxon>Bacteria</taxon>
        <taxon>Pseudomonadati</taxon>
        <taxon>Pseudomonadota</taxon>
        <taxon>Gammaproteobacteria</taxon>
        <taxon>Vibrionales</taxon>
        <taxon>Vibrionaceae</taxon>
        <taxon>Photobacterium</taxon>
    </lineage>
</organism>
<dbReference type="EC" id="2.4.99.28" evidence="25"/>
<evidence type="ECO:0000256" key="14">
    <source>
        <dbReference type="ARBA" id="ARBA00022692"/>
    </source>
</evidence>
<comment type="pathway">
    <text evidence="3">Cell wall biogenesis; peptidoglycan biosynthesis.</text>
</comment>
<keyword evidence="32" id="KW-1185">Reference proteome</keyword>
<keyword evidence="23" id="KW-0961">Cell wall biogenesis/degradation</keyword>
<evidence type="ECO:0000256" key="2">
    <source>
        <dbReference type="ARBA" id="ARBA00004249"/>
    </source>
</evidence>
<keyword evidence="15" id="KW-0378">Hydrolase</keyword>
<comment type="function">
    <text evidence="1">Cell wall formation. Synthesis of cross-linked peptidoglycan from the lipid intermediates. The enzyme has a penicillin-insensitive transglycosylase N-terminal domain (formation of linear glycan strands) and a penicillin-sensitive transpeptidase C-terminal domain (cross-linking of the peptide subunits).</text>
</comment>
<evidence type="ECO:0000256" key="18">
    <source>
        <dbReference type="ARBA" id="ARBA00022984"/>
    </source>
</evidence>
<keyword evidence="14" id="KW-0812">Transmembrane</keyword>
<comment type="similarity">
    <text evidence="5">In the N-terminal section; belongs to the glycosyltransferase 51 family.</text>
</comment>
<dbReference type="InterPro" id="IPR031376">
    <property type="entry name" value="PCB_OB"/>
</dbReference>
<keyword evidence="18" id="KW-0573">Peptidoglycan synthesis</keyword>
<evidence type="ECO:0000256" key="15">
    <source>
        <dbReference type="ARBA" id="ARBA00022801"/>
    </source>
</evidence>
<dbReference type="InterPro" id="IPR012338">
    <property type="entry name" value="Beta-lactam/transpept-like"/>
</dbReference>
<evidence type="ECO:0000256" key="26">
    <source>
        <dbReference type="ARBA" id="ARBA00049902"/>
    </source>
</evidence>
<keyword evidence="11" id="KW-0645">Protease</keyword>
<evidence type="ECO:0000259" key="30">
    <source>
        <dbReference type="Pfam" id="PF17092"/>
    </source>
</evidence>
<dbReference type="InterPro" id="IPR001460">
    <property type="entry name" value="PCN-bd_Tpept"/>
</dbReference>
<dbReference type="Pfam" id="PF17092">
    <property type="entry name" value="PCB_OB"/>
    <property type="match status" value="1"/>
</dbReference>
<keyword evidence="17" id="KW-0735">Signal-anchor</keyword>
<sequence length="846" mass="93460">MKFIKRLLILALICIFLGVGTIFGFYQYVKPELPDVATLKNVELQTPMQVFSADGKLISQFGEKRRIPLSLDEIPPQMINAVIATEDSRYYEHPGIDPIGIARAAIVVAISGSAKQGASTITQQLARNFFLTNEKKIMRKIKEIFIAIHIEQLLSKEEILELYLNKIYLGYRSYGVGAAAQVYFGKEVSQLTLSEIAIIAGLPKAPSTMNPLYSIDRATTRRNVVLSRMFDEGYISQAELDQARAEPIVARYHGAEIELSAPYFAERARAWMVERYGEEAYTSGMRIYTTVDPKLQQAAQAAAINNLLDYDQRHGYRGAVATLWQPKQAAWPSEKITEHLRQQPSYGELQAAVVTAVDAKSAQVITKDGAQHTLAWDGLKWARRYITDERQGAAPKAATEILSPGEQIWVQQREQDWVLSQVPDANTAFVAVSPQNGAVKAMVGGFNFVHSKFNRATQSIRQVGSSIKPFIYSAALDKGMTLATLVNDAPINRWDQSMGTAWRPKNSPPTYNGPTRLRLGLAQSKNVMAVRVLQNVGLDDAISYLTRFGFKREDLPRAEAIALGAGSLTPLEMAQGFSVFANGGYYVEPYFIERVEDAYGNLIYQANPNQVCDTECQRGQQQAGKPVTASKAVLHDIAISEQELGDSGSADAGQAPRYAPQVISEQNAFLIREMLESNIWGGGDWRHGTGWNGTGWRGQELKRRDIGGKTGTTNDSKDAWYSGFGPNIVATAWVGFDDHSRKLGRTGWNNNLGKEQISGAEAGAKTAQPAWVAFMEQALEDVPVQRKQLPDGIIQVRIDRDTGKLSNRTDFTSMFEYFEKGSEPTETVSESGAGGIFEADSSDELF</sequence>
<evidence type="ECO:0000256" key="4">
    <source>
        <dbReference type="ARBA" id="ARBA00007090"/>
    </source>
</evidence>
<dbReference type="Gene3D" id="3.40.710.10">
    <property type="entry name" value="DD-peptidase/beta-lactamase superfamily"/>
    <property type="match status" value="2"/>
</dbReference>
<feature type="region of interest" description="Disordered" evidence="27">
    <location>
        <begin position="822"/>
        <end position="846"/>
    </location>
</feature>
<evidence type="ECO:0000256" key="20">
    <source>
        <dbReference type="ARBA" id="ARBA00023136"/>
    </source>
</evidence>
<keyword evidence="22" id="KW-0511">Multifunctional enzyme</keyword>
<evidence type="ECO:0000256" key="9">
    <source>
        <dbReference type="ARBA" id="ARBA00022519"/>
    </source>
</evidence>
<dbReference type="InterPro" id="IPR050396">
    <property type="entry name" value="Glycosyltr_51/Transpeptidase"/>
</dbReference>
<proteinExistence type="inferred from homology"/>
<evidence type="ECO:0000256" key="23">
    <source>
        <dbReference type="ARBA" id="ARBA00023316"/>
    </source>
</evidence>
<evidence type="ECO:0000256" key="25">
    <source>
        <dbReference type="ARBA" id="ARBA00044770"/>
    </source>
</evidence>
<comment type="catalytic activity">
    <reaction evidence="24">
        <text>Preferential cleavage: (Ac)2-L-Lys-D-Ala-|-D-Ala. Also transpeptidation of peptidyl-alanyl moieties that are N-acyl substituents of D-alanine.</text>
        <dbReference type="EC" id="3.4.16.4"/>
    </reaction>
</comment>
<evidence type="ECO:0000313" key="31">
    <source>
        <dbReference type="EMBL" id="UTV27953.1"/>
    </source>
</evidence>
<reference evidence="31" key="1">
    <citation type="submission" date="2022-07" db="EMBL/GenBank/DDBJ databases">
        <title>Genome sequencing of Photobacterium atrarenae GJH2-4.</title>
        <authorList>
            <person name="Park S.-J."/>
        </authorList>
    </citation>
    <scope>NUCLEOTIDE SEQUENCE</scope>
    <source>
        <strain evidence="31">GJH2-4</strain>
    </source>
</reference>
<dbReference type="NCBIfam" id="TIGR02074">
    <property type="entry name" value="PBP_1a_fam"/>
    <property type="match status" value="1"/>
</dbReference>
<dbReference type="Pfam" id="PF00905">
    <property type="entry name" value="Transpeptidase"/>
    <property type="match status" value="1"/>
</dbReference>
<dbReference type="PANTHER" id="PTHR32282">
    <property type="entry name" value="BINDING PROTEIN TRANSPEPTIDASE, PUTATIVE-RELATED"/>
    <property type="match status" value="1"/>
</dbReference>
<evidence type="ECO:0000256" key="17">
    <source>
        <dbReference type="ARBA" id="ARBA00022968"/>
    </source>
</evidence>
<keyword evidence="16" id="KW-0133">Cell shape</keyword>
<evidence type="ECO:0000256" key="7">
    <source>
        <dbReference type="ARBA" id="ARBA00018638"/>
    </source>
</evidence>
<dbReference type="SUPFAM" id="SSF53955">
    <property type="entry name" value="Lysozyme-like"/>
    <property type="match status" value="1"/>
</dbReference>
<name>A0ABY5GFB3_9GAMM</name>
<keyword evidence="19" id="KW-1133">Transmembrane helix</keyword>
<dbReference type="RefSeq" id="WP_255389208.1">
    <property type="nucleotide sequence ID" value="NZ_CP101508.1"/>
</dbReference>
<feature type="domain" description="Penicillin-binding protein OB-like" evidence="30">
    <location>
        <begin position="316"/>
        <end position="424"/>
    </location>
</feature>
<evidence type="ECO:0000256" key="22">
    <source>
        <dbReference type="ARBA" id="ARBA00023268"/>
    </source>
</evidence>
<feature type="domain" description="Glycosyl transferase family 51" evidence="29">
    <location>
        <begin position="54"/>
        <end position="229"/>
    </location>
</feature>
<keyword evidence="9" id="KW-0997">Cell inner membrane</keyword>
<dbReference type="EMBL" id="CP101508">
    <property type="protein sequence ID" value="UTV27953.1"/>
    <property type="molecule type" value="Genomic_DNA"/>
</dbReference>
<dbReference type="Pfam" id="PF00912">
    <property type="entry name" value="Transgly"/>
    <property type="match status" value="1"/>
</dbReference>
<evidence type="ECO:0000259" key="29">
    <source>
        <dbReference type="Pfam" id="PF00912"/>
    </source>
</evidence>
<evidence type="ECO:0000256" key="1">
    <source>
        <dbReference type="ARBA" id="ARBA00002624"/>
    </source>
</evidence>
<dbReference type="InterPro" id="IPR036950">
    <property type="entry name" value="PBP_transglycosylase"/>
</dbReference>
<evidence type="ECO:0000256" key="13">
    <source>
        <dbReference type="ARBA" id="ARBA00022679"/>
    </source>
</evidence>
<evidence type="ECO:0000256" key="10">
    <source>
        <dbReference type="ARBA" id="ARBA00022645"/>
    </source>
</evidence>
<evidence type="ECO:0000313" key="32">
    <source>
        <dbReference type="Proteomes" id="UP001057998"/>
    </source>
</evidence>
<evidence type="ECO:0000256" key="8">
    <source>
        <dbReference type="ARBA" id="ARBA00022475"/>
    </source>
</evidence>
<evidence type="ECO:0000256" key="24">
    <source>
        <dbReference type="ARBA" id="ARBA00034000"/>
    </source>
</evidence>
<comment type="subcellular location">
    <subcellularLocation>
        <location evidence="2">Cell inner membrane</location>
        <topology evidence="2">Single-pass type II membrane protein</topology>
    </subcellularLocation>
</comment>
<dbReference type="SUPFAM" id="SSF56601">
    <property type="entry name" value="beta-lactamase/transpeptidase-like"/>
    <property type="match status" value="1"/>
</dbReference>
<evidence type="ECO:0000256" key="11">
    <source>
        <dbReference type="ARBA" id="ARBA00022670"/>
    </source>
</evidence>
<evidence type="ECO:0000256" key="27">
    <source>
        <dbReference type="SAM" id="MobiDB-lite"/>
    </source>
</evidence>